<dbReference type="Pfam" id="PF00170">
    <property type="entry name" value="bZIP_1"/>
    <property type="match status" value="1"/>
</dbReference>
<proteinExistence type="predicted"/>
<dbReference type="CDD" id="cd14702">
    <property type="entry name" value="bZIP_plant_GBF1"/>
    <property type="match status" value="1"/>
</dbReference>
<keyword evidence="7" id="KW-1133">Transmembrane helix</keyword>
<evidence type="ECO:0000256" key="4">
    <source>
        <dbReference type="ARBA" id="ARBA00023163"/>
    </source>
</evidence>
<dbReference type="InterPro" id="IPR046347">
    <property type="entry name" value="bZIP_sf"/>
</dbReference>
<evidence type="ECO:0000256" key="1">
    <source>
        <dbReference type="ARBA" id="ARBA00004123"/>
    </source>
</evidence>
<gene>
    <name evidence="9" type="ORF">RIF29_13076</name>
</gene>
<feature type="coiled-coil region" evidence="6">
    <location>
        <begin position="97"/>
        <end position="124"/>
    </location>
</feature>
<keyword evidence="4" id="KW-0804">Transcription</keyword>
<comment type="caution">
    <text evidence="9">The sequence shown here is derived from an EMBL/GenBank/DDBJ whole genome shotgun (WGS) entry which is preliminary data.</text>
</comment>
<comment type="subcellular location">
    <subcellularLocation>
        <location evidence="1">Nucleus</location>
    </subcellularLocation>
</comment>
<evidence type="ECO:0000313" key="9">
    <source>
        <dbReference type="EMBL" id="KAK7283512.1"/>
    </source>
</evidence>
<keyword evidence="7" id="KW-0812">Transmembrane</keyword>
<dbReference type="SUPFAM" id="SSF57959">
    <property type="entry name" value="Leucine zipper domain"/>
    <property type="match status" value="1"/>
</dbReference>
<dbReference type="PROSITE" id="PS00036">
    <property type="entry name" value="BZIP_BASIC"/>
    <property type="match status" value="1"/>
</dbReference>
<keyword evidence="3" id="KW-0238">DNA-binding</keyword>
<keyword evidence="7" id="KW-0472">Membrane</keyword>
<dbReference type="EMBL" id="JAYWIO010000002">
    <property type="protein sequence ID" value="KAK7283512.1"/>
    <property type="molecule type" value="Genomic_DNA"/>
</dbReference>
<dbReference type="Gene3D" id="1.20.5.170">
    <property type="match status" value="1"/>
</dbReference>
<dbReference type="InterPro" id="IPR004827">
    <property type="entry name" value="bZIP"/>
</dbReference>
<evidence type="ECO:0000313" key="10">
    <source>
        <dbReference type="Proteomes" id="UP001372338"/>
    </source>
</evidence>
<dbReference type="GO" id="GO:0045893">
    <property type="term" value="P:positive regulation of DNA-templated transcription"/>
    <property type="evidence" value="ECO:0007669"/>
    <property type="project" value="TreeGrafter"/>
</dbReference>
<accession>A0AAN9INU6</accession>
<dbReference type="Proteomes" id="UP001372338">
    <property type="component" value="Unassembled WGS sequence"/>
</dbReference>
<dbReference type="InterPro" id="IPR045314">
    <property type="entry name" value="bZIP_plant_GBF1"/>
</dbReference>
<dbReference type="SMART" id="SM00338">
    <property type="entry name" value="BRLZ"/>
    <property type="match status" value="1"/>
</dbReference>
<protein>
    <recommendedName>
        <fullName evidence="8">BZIP domain-containing protein</fullName>
    </recommendedName>
</protein>
<evidence type="ECO:0000256" key="5">
    <source>
        <dbReference type="ARBA" id="ARBA00023242"/>
    </source>
</evidence>
<keyword evidence="2" id="KW-0805">Transcription regulation</keyword>
<organism evidence="9 10">
    <name type="scientific">Crotalaria pallida</name>
    <name type="common">Smooth rattlebox</name>
    <name type="synonym">Crotalaria striata</name>
    <dbReference type="NCBI Taxonomy" id="3830"/>
    <lineage>
        <taxon>Eukaryota</taxon>
        <taxon>Viridiplantae</taxon>
        <taxon>Streptophyta</taxon>
        <taxon>Embryophyta</taxon>
        <taxon>Tracheophyta</taxon>
        <taxon>Spermatophyta</taxon>
        <taxon>Magnoliopsida</taxon>
        <taxon>eudicotyledons</taxon>
        <taxon>Gunneridae</taxon>
        <taxon>Pentapetalae</taxon>
        <taxon>rosids</taxon>
        <taxon>fabids</taxon>
        <taxon>Fabales</taxon>
        <taxon>Fabaceae</taxon>
        <taxon>Papilionoideae</taxon>
        <taxon>50 kb inversion clade</taxon>
        <taxon>genistoids sensu lato</taxon>
        <taxon>core genistoids</taxon>
        <taxon>Crotalarieae</taxon>
        <taxon>Crotalaria</taxon>
    </lineage>
</organism>
<evidence type="ECO:0000256" key="7">
    <source>
        <dbReference type="SAM" id="Phobius"/>
    </source>
</evidence>
<dbReference type="PANTHER" id="PTHR45764:SF76">
    <property type="entry name" value="OS02G0132500 PROTEIN"/>
    <property type="match status" value="1"/>
</dbReference>
<dbReference type="PROSITE" id="PS50217">
    <property type="entry name" value="BZIP"/>
    <property type="match status" value="1"/>
</dbReference>
<sequence length="217" mass="24561">MSPILSEIFFSGCMINSTVRRRRTHLVQSFSVAFLYWLYYTGALVVFFMASPSGTSSGSSSMMILPNSSSEEDLKVLMDQRKRKRMISNRESARRSRMKKQKHLDDLAAQVAQLRNENQQILTTLNLTTQRYLTLEAENSVLRAQACELNHRLVSLNEIIDFLNASNGVVFDEVAADYASTAFIDDPDPAVFNPFNMGYMMNQQPIMASAAEAMLQY</sequence>
<dbReference type="FunFam" id="1.20.5.170:FF:000020">
    <property type="entry name" value="BZIP transcription factor"/>
    <property type="match status" value="1"/>
</dbReference>
<keyword evidence="10" id="KW-1185">Reference proteome</keyword>
<evidence type="ECO:0000256" key="3">
    <source>
        <dbReference type="ARBA" id="ARBA00023125"/>
    </source>
</evidence>
<name>A0AAN9INU6_CROPI</name>
<keyword evidence="6" id="KW-0175">Coiled coil</keyword>
<feature type="transmembrane region" description="Helical" evidence="7">
    <location>
        <begin position="30"/>
        <end position="50"/>
    </location>
</feature>
<dbReference type="GO" id="GO:0005634">
    <property type="term" value="C:nucleus"/>
    <property type="evidence" value="ECO:0007669"/>
    <property type="project" value="UniProtKB-SubCell"/>
</dbReference>
<dbReference type="GO" id="GO:0000976">
    <property type="term" value="F:transcription cis-regulatory region binding"/>
    <property type="evidence" value="ECO:0007669"/>
    <property type="project" value="TreeGrafter"/>
</dbReference>
<keyword evidence="5" id="KW-0539">Nucleus</keyword>
<dbReference type="PANTHER" id="PTHR45764">
    <property type="entry name" value="BZIP TRANSCRIPTION FACTOR 44"/>
    <property type="match status" value="1"/>
</dbReference>
<feature type="domain" description="BZIP" evidence="8">
    <location>
        <begin position="79"/>
        <end position="142"/>
    </location>
</feature>
<evidence type="ECO:0000256" key="2">
    <source>
        <dbReference type="ARBA" id="ARBA00023015"/>
    </source>
</evidence>
<evidence type="ECO:0000256" key="6">
    <source>
        <dbReference type="SAM" id="Coils"/>
    </source>
</evidence>
<reference evidence="9 10" key="1">
    <citation type="submission" date="2024-01" db="EMBL/GenBank/DDBJ databases">
        <title>The genomes of 5 underutilized Papilionoideae crops provide insights into root nodulation and disease resistanc.</title>
        <authorList>
            <person name="Yuan L."/>
        </authorList>
    </citation>
    <scope>NUCLEOTIDE SEQUENCE [LARGE SCALE GENOMIC DNA]</scope>
    <source>
        <strain evidence="9">ZHUSHIDOU_FW_LH</strain>
        <tissue evidence="9">Leaf</tissue>
    </source>
</reference>
<dbReference type="GO" id="GO:0046982">
    <property type="term" value="F:protein heterodimerization activity"/>
    <property type="evidence" value="ECO:0007669"/>
    <property type="project" value="UniProtKB-ARBA"/>
</dbReference>
<dbReference type="AlphaFoldDB" id="A0AAN9INU6"/>
<dbReference type="GO" id="GO:0003700">
    <property type="term" value="F:DNA-binding transcription factor activity"/>
    <property type="evidence" value="ECO:0007669"/>
    <property type="project" value="InterPro"/>
</dbReference>
<evidence type="ECO:0000259" key="8">
    <source>
        <dbReference type="PROSITE" id="PS50217"/>
    </source>
</evidence>